<dbReference type="InParanoid" id="A0A067N2Z5"/>
<feature type="region of interest" description="Disordered" evidence="1">
    <location>
        <begin position="114"/>
        <end position="142"/>
    </location>
</feature>
<organism evidence="2 3">
    <name type="scientific">Botryobasidium botryosum (strain FD-172 SS1)</name>
    <dbReference type="NCBI Taxonomy" id="930990"/>
    <lineage>
        <taxon>Eukaryota</taxon>
        <taxon>Fungi</taxon>
        <taxon>Dikarya</taxon>
        <taxon>Basidiomycota</taxon>
        <taxon>Agaricomycotina</taxon>
        <taxon>Agaricomycetes</taxon>
        <taxon>Cantharellales</taxon>
        <taxon>Botryobasidiaceae</taxon>
        <taxon>Botryobasidium</taxon>
    </lineage>
</organism>
<gene>
    <name evidence="2" type="ORF">BOTBODRAFT_185527</name>
</gene>
<dbReference type="EMBL" id="KL198022">
    <property type="protein sequence ID" value="KDQ18156.1"/>
    <property type="molecule type" value="Genomic_DNA"/>
</dbReference>
<accession>A0A067N2Z5</accession>
<evidence type="ECO:0000313" key="2">
    <source>
        <dbReference type="EMBL" id="KDQ18156.1"/>
    </source>
</evidence>
<reference evidence="3" key="1">
    <citation type="journal article" date="2014" name="Proc. Natl. Acad. Sci. U.S.A.">
        <title>Extensive sampling of basidiomycete genomes demonstrates inadequacy of the white-rot/brown-rot paradigm for wood decay fungi.</title>
        <authorList>
            <person name="Riley R."/>
            <person name="Salamov A.A."/>
            <person name="Brown D.W."/>
            <person name="Nagy L.G."/>
            <person name="Floudas D."/>
            <person name="Held B.W."/>
            <person name="Levasseur A."/>
            <person name="Lombard V."/>
            <person name="Morin E."/>
            <person name="Otillar R."/>
            <person name="Lindquist E.A."/>
            <person name="Sun H."/>
            <person name="LaButti K.M."/>
            <person name="Schmutz J."/>
            <person name="Jabbour D."/>
            <person name="Luo H."/>
            <person name="Baker S.E."/>
            <person name="Pisabarro A.G."/>
            <person name="Walton J.D."/>
            <person name="Blanchette R.A."/>
            <person name="Henrissat B."/>
            <person name="Martin F."/>
            <person name="Cullen D."/>
            <person name="Hibbett D.S."/>
            <person name="Grigoriev I.V."/>
        </authorList>
    </citation>
    <scope>NUCLEOTIDE SEQUENCE [LARGE SCALE GENOMIC DNA]</scope>
    <source>
        <strain evidence="3">FD-172 SS1</strain>
    </source>
</reference>
<dbReference type="Proteomes" id="UP000027195">
    <property type="component" value="Unassembled WGS sequence"/>
</dbReference>
<evidence type="ECO:0000313" key="3">
    <source>
        <dbReference type="Proteomes" id="UP000027195"/>
    </source>
</evidence>
<feature type="region of interest" description="Disordered" evidence="1">
    <location>
        <begin position="35"/>
        <end position="71"/>
    </location>
</feature>
<dbReference type="AlphaFoldDB" id="A0A067N2Z5"/>
<dbReference type="OrthoDB" id="2595043at2759"/>
<protein>
    <submittedName>
        <fullName evidence="2">Uncharacterized protein</fullName>
    </submittedName>
</protein>
<sequence>MPHAAHPPSCVDPNQTLEEAQSLLSFLHESISASEKKYSTPIADAGSNPDPAGDSDPLVEAAGEGGLDESELSDEGLAKLLEELEAAEIVAQGVEGRLDGLLDSLEGMLNGLEGSQVDAVGAPPAKESPKATQESPSGEEGG</sequence>
<proteinExistence type="predicted"/>
<keyword evidence="3" id="KW-1185">Reference proteome</keyword>
<dbReference type="HOGENOM" id="CLU_1815498_0_0_1"/>
<name>A0A067N2Z5_BOTB1</name>
<evidence type="ECO:0000256" key="1">
    <source>
        <dbReference type="SAM" id="MobiDB-lite"/>
    </source>
</evidence>